<organism evidence="1 2">
    <name type="scientific">Nadsonia fulvescens var. elongata DSM 6958</name>
    <dbReference type="NCBI Taxonomy" id="857566"/>
    <lineage>
        <taxon>Eukaryota</taxon>
        <taxon>Fungi</taxon>
        <taxon>Dikarya</taxon>
        <taxon>Ascomycota</taxon>
        <taxon>Saccharomycotina</taxon>
        <taxon>Dipodascomycetes</taxon>
        <taxon>Dipodascales</taxon>
        <taxon>Dipodascales incertae sedis</taxon>
        <taxon>Nadsonia</taxon>
    </lineage>
</organism>
<gene>
    <name evidence="1" type="ORF">NADFUDRAFT_48396</name>
</gene>
<protein>
    <submittedName>
        <fullName evidence="1">Uncharacterized protein</fullName>
    </submittedName>
</protein>
<dbReference type="EMBL" id="KV454406">
    <property type="protein sequence ID" value="ODQ67722.1"/>
    <property type="molecule type" value="Genomic_DNA"/>
</dbReference>
<proteinExistence type="predicted"/>
<accession>A0A1E3PRZ6</accession>
<keyword evidence="2" id="KW-1185">Reference proteome</keyword>
<reference evidence="1 2" key="1">
    <citation type="journal article" date="2016" name="Proc. Natl. Acad. Sci. U.S.A.">
        <title>Comparative genomics of biotechnologically important yeasts.</title>
        <authorList>
            <person name="Riley R."/>
            <person name="Haridas S."/>
            <person name="Wolfe K.H."/>
            <person name="Lopes M.R."/>
            <person name="Hittinger C.T."/>
            <person name="Goeker M."/>
            <person name="Salamov A.A."/>
            <person name="Wisecaver J.H."/>
            <person name="Long T.M."/>
            <person name="Calvey C.H."/>
            <person name="Aerts A.L."/>
            <person name="Barry K.W."/>
            <person name="Choi C."/>
            <person name="Clum A."/>
            <person name="Coughlan A.Y."/>
            <person name="Deshpande S."/>
            <person name="Douglass A.P."/>
            <person name="Hanson S.J."/>
            <person name="Klenk H.-P."/>
            <person name="LaButti K.M."/>
            <person name="Lapidus A."/>
            <person name="Lindquist E.A."/>
            <person name="Lipzen A.M."/>
            <person name="Meier-Kolthoff J.P."/>
            <person name="Ohm R.A."/>
            <person name="Otillar R.P."/>
            <person name="Pangilinan J.L."/>
            <person name="Peng Y."/>
            <person name="Rokas A."/>
            <person name="Rosa C.A."/>
            <person name="Scheuner C."/>
            <person name="Sibirny A.A."/>
            <person name="Slot J.C."/>
            <person name="Stielow J.B."/>
            <person name="Sun H."/>
            <person name="Kurtzman C.P."/>
            <person name="Blackwell M."/>
            <person name="Grigoriev I.V."/>
            <person name="Jeffries T.W."/>
        </authorList>
    </citation>
    <scope>NUCLEOTIDE SEQUENCE [LARGE SCALE GENOMIC DNA]</scope>
    <source>
        <strain evidence="1 2">DSM 6958</strain>
    </source>
</reference>
<evidence type="ECO:0000313" key="1">
    <source>
        <dbReference type="EMBL" id="ODQ67722.1"/>
    </source>
</evidence>
<dbReference type="Proteomes" id="UP000095009">
    <property type="component" value="Unassembled WGS sequence"/>
</dbReference>
<evidence type="ECO:0000313" key="2">
    <source>
        <dbReference type="Proteomes" id="UP000095009"/>
    </source>
</evidence>
<sequence>MKRVVDVFSPVYDAFATNKLPIAINFSFNNSLNQVINVEQEFSCLAGAQFPPGNLEFAKFSFNLFYLKILQESEQAIQIESKRSLGENSSKCLWPSTKTHIKCKGTVLDKNYAYENALIKTQSPGNILDEELPNLRKRKVKTVSTYAQTETGFERNIKRIALSGDILAEKQESQPENNIFPNDFTFSMKRLYHSFQFLGYRPIFPKEWKLDFIHLMPKGMHKQYSKIFFKQEIPFANPNSVKNSSEWQDLMLLSDKELRQLDSATEKSLVKSLKLLLELEINIKDFVRSYCDDRYKYVNKATTGGQPTQHFQQHIDKQIEQKSLNTISFFINSLAKAQGVDTAKLKSTYSLIARDSSHDLNLDGLSQFYHQMLQEIERSRYSGKTCVKTVFSLGIFGPLIIGLYKNASISDHVTRTVCVINLTPSQEPKGNFALPRPGLCLTLFGAAVVREAIRC</sequence>
<dbReference type="AlphaFoldDB" id="A0A1E3PRZ6"/>
<name>A0A1E3PRZ6_9ASCO</name>